<sequence>MASPIWISNDNTPQPPSTTIRDGSNARNAIVIDDNDEGDVSNQTVPPGVGVRKPDAVILDLTGSATPPASRPPEGVAEPPGSEVPVESADQPTYTSSRGSHAHAQQTERSPPVATNDELPDTAINSTIVSSQDKTPSLSQERSSAERPSPQRHNSRPRTKERNGQFRSGSARRGVGSSQLWDDDDIATVGRRSTPAPDFQAESYCKNGRLVQCPGQHGIQSHQTTYSEQKVSGVMKYWCFPGCGYTVSVAEYKEMVLKNLMRGALSGGAETMSDDAVEKELVTVEKGDKNGDATEVDGPGPTNLSQSHQDEHLDSAKSPSEPLKPSDTEVAMVEAEAEVEKSDSGSSLSVPVAPADKPVVEILTVVDECVPPLPVDDSSATKAVSESSKNIVEQISDVCRTEDISGVSEPPTEGGPAAELPAEIPAPPAEHQQPTQNPPISPALPPSTLPSTKENTHETDNPSLDVSLTKDSIDPENREALQPSTTLPNPEENTTEAASPAVSTTPTDSSRPRASSRSKISRRLVPSPQPPSLPAPVENTPTPPTTRSSMNKDVCIACRRENGALSADHPVKCQVCKRAWHRSCNAGLENMGYKVTSWTCRSCSRSRKTTTKSGTPSGANTGSTGKRVSRQSLGSSAKRSSGGLYGLGPKKRNKDTVRRASSHSPSITLATPMIENAEEGIDKDTTEDAPGKAKDVQLESRRNRDKSLPPRREERVGSAGRIRDRGDNAPSVLRTRRSASYQKRNKSPSPNSEGGGKDDEENSTSRARRVARLERGSLEKDSRKKDQDSGFTQAAQTSRKRHVSPTVEPELGEQDTTLVADPEHPSKRQRVESPSVVLNEEILNEEPTILDKPHQEVEEQVVEDHTVAAAATVEAGEAENGVIEQDDELTEPVDGSKAAPAPARNASTSPKIGKFKPLPTQSLMRLSDIIFNSGTTLEPPRSEEPETPTPEQPQAQEGMFMMNSPQAQDLLSLALGQGVHLPTDMPCDIRAFEETEPLSPSLDPGDIDIDAEFETFHENYDAAEDEVRERYKTQVEELESYRPKCSLSEEEAAKGMALADHLFRRIEEQQDVEEELKKEKERSEKYKRSARKAKEECERLKNRVGILEKQIESSPGDVGSVLEPEGQLASAKTRYEKAEKELSVLKARIMEFERLQRRCETLQNRLNDSKKDYRQLVAETEGQAEKLEAAINEKNDLAQNIESVKSHLDQAKKDSNEANLELQRSKERCLDLEHEVARLQGQASRARLPGLANAGIGGLYDETSKQIEELKDLNTELQKKLDNAAVQSVYAKEEFQQMWKKRAPLRKQRDEALAQNAKLKLSNDNLQKKLDNYAVQSSYTKEQLTDMWKQINNKDTKIKELEEENKKLGEAKAKLEETIQQNQGELEDLKSSNLTYELLKYHYEEEIRTLKESSGADKKDFEHPRLALPNIHQLVSGLEYPASDHAHQRQLDDLELAPNGGSSEQSNSRTEEETSKAKDLEDELERRKELELSLRERLEAAERRCRELEGTVGVSRQLSSPGPRPSITDYEFEFGVSHPMMPQSGVEVDAVGELPEGHRVRTSQPRKERYEAWYNRNPRALHLHRSCKRDLPSIKGKVKVLEADGSECKTEDDKVDLRGRTRKRGDMTFDEFRGIDQNEVVPVSLEKCGKVVFRKAEKNRRTGGLSRHAVIYKTGRNVPGELRG</sequence>
<keyword evidence="4" id="KW-1185">Reference proteome</keyword>
<evidence type="ECO:0000256" key="2">
    <source>
        <dbReference type="SAM" id="MobiDB-lite"/>
    </source>
</evidence>
<feature type="compositionally biased region" description="Basic and acidic residues" evidence="2">
    <location>
        <begin position="821"/>
        <end position="831"/>
    </location>
</feature>
<feature type="region of interest" description="Disordered" evidence="2">
    <location>
        <begin position="874"/>
        <end position="918"/>
    </location>
</feature>
<dbReference type="EMBL" id="SAEB01000012">
    <property type="protein sequence ID" value="RVD81263.1"/>
    <property type="molecule type" value="Genomic_DNA"/>
</dbReference>
<evidence type="ECO:0000256" key="1">
    <source>
        <dbReference type="SAM" id="Coils"/>
    </source>
</evidence>
<feature type="coiled-coil region" evidence="1">
    <location>
        <begin position="1059"/>
        <end position="1392"/>
    </location>
</feature>
<dbReference type="Proteomes" id="UP000283090">
    <property type="component" value="Unassembled WGS sequence"/>
</dbReference>
<dbReference type="STRING" id="97331.A0A436ZQY7"/>
<evidence type="ECO:0000313" key="3">
    <source>
        <dbReference type="EMBL" id="RVD81263.1"/>
    </source>
</evidence>
<feature type="region of interest" description="Disordered" evidence="2">
    <location>
        <begin position="284"/>
        <end position="352"/>
    </location>
</feature>
<feature type="compositionally biased region" description="Polar residues" evidence="2">
    <location>
        <begin position="378"/>
        <end position="393"/>
    </location>
</feature>
<feature type="compositionally biased region" description="Basic and acidic residues" evidence="2">
    <location>
        <begin position="1469"/>
        <end position="1486"/>
    </location>
</feature>
<feature type="region of interest" description="Disordered" evidence="2">
    <location>
        <begin position="1455"/>
        <end position="1486"/>
    </location>
</feature>
<feature type="compositionally biased region" description="Pro residues" evidence="2">
    <location>
        <begin position="436"/>
        <end position="448"/>
    </location>
</feature>
<feature type="compositionally biased region" description="Polar residues" evidence="2">
    <location>
        <begin position="461"/>
        <end position="470"/>
    </location>
</feature>
<dbReference type="CDD" id="cd15489">
    <property type="entry name" value="PHD_SF"/>
    <property type="match status" value="1"/>
</dbReference>
<feature type="compositionally biased region" description="Basic and acidic residues" evidence="2">
    <location>
        <begin position="771"/>
        <end position="788"/>
    </location>
</feature>
<feature type="compositionally biased region" description="Polar residues" evidence="2">
    <location>
        <begin position="1"/>
        <end position="27"/>
    </location>
</feature>
<accession>A0A436ZQY7</accession>
<comment type="caution">
    <text evidence="3">The sequence shown here is derived from an EMBL/GenBank/DDBJ whole genome shotgun (WGS) entry which is preliminary data.</text>
</comment>
<feature type="compositionally biased region" description="Basic and acidic residues" evidence="2">
    <location>
        <begin position="680"/>
        <end position="727"/>
    </location>
</feature>
<gene>
    <name evidence="3" type="ORF">DFL_009133</name>
</gene>
<feature type="compositionally biased region" description="Polar residues" evidence="2">
    <location>
        <begin position="501"/>
        <end position="513"/>
    </location>
</feature>
<feature type="compositionally biased region" description="Low complexity" evidence="2">
    <location>
        <begin position="485"/>
        <end position="496"/>
    </location>
</feature>
<proteinExistence type="predicted"/>
<dbReference type="Gene3D" id="3.30.40.10">
    <property type="entry name" value="Zinc/RING finger domain, C3HC4 (zinc finger)"/>
    <property type="match status" value="1"/>
</dbReference>
<feature type="region of interest" description="Disordered" evidence="2">
    <location>
        <begin position="931"/>
        <end position="957"/>
    </location>
</feature>
<dbReference type="VEuPathDB" id="FungiDB:DFL_009133"/>
<dbReference type="RefSeq" id="XP_067486807.1">
    <property type="nucleotide sequence ID" value="XM_067638972.1"/>
</dbReference>
<dbReference type="GeneID" id="93591444"/>
<feature type="compositionally biased region" description="Polar residues" evidence="2">
    <location>
        <begin position="619"/>
        <end position="639"/>
    </location>
</feature>
<feature type="compositionally biased region" description="Low complexity" evidence="2">
    <location>
        <begin position="167"/>
        <end position="178"/>
    </location>
</feature>
<evidence type="ECO:0008006" key="5">
    <source>
        <dbReference type="Google" id="ProtNLM"/>
    </source>
</evidence>
<evidence type="ECO:0000313" key="4">
    <source>
        <dbReference type="Proteomes" id="UP000283090"/>
    </source>
</evidence>
<organism evidence="3 4">
    <name type="scientific">Arthrobotrys flagrans</name>
    <name type="common">Nematode-trapping fungus</name>
    <name type="synonym">Trichothecium flagrans</name>
    <dbReference type="NCBI Taxonomy" id="97331"/>
    <lineage>
        <taxon>Eukaryota</taxon>
        <taxon>Fungi</taxon>
        <taxon>Dikarya</taxon>
        <taxon>Ascomycota</taxon>
        <taxon>Pezizomycotina</taxon>
        <taxon>Orbiliomycetes</taxon>
        <taxon>Orbiliales</taxon>
        <taxon>Orbiliaceae</taxon>
        <taxon>Arthrobotrys</taxon>
    </lineage>
</organism>
<dbReference type="InterPro" id="IPR011011">
    <property type="entry name" value="Znf_FYVE_PHD"/>
</dbReference>
<dbReference type="InterPro" id="IPR013083">
    <property type="entry name" value="Znf_RING/FYVE/PHD"/>
</dbReference>
<feature type="compositionally biased region" description="Polar residues" evidence="2">
    <location>
        <begin position="123"/>
        <end position="142"/>
    </location>
</feature>
<dbReference type="OrthoDB" id="5369308at2759"/>
<feature type="region of interest" description="Disordered" evidence="2">
    <location>
        <begin position="1"/>
        <end position="200"/>
    </location>
</feature>
<dbReference type="SUPFAM" id="SSF57903">
    <property type="entry name" value="FYVE/PHD zinc finger"/>
    <property type="match status" value="1"/>
</dbReference>
<feature type="compositionally biased region" description="Low complexity" evidence="2">
    <location>
        <begin position="409"/>
        <end position="423"/>
    </location>
</feature>
<feature type="region of interest" description="Disordered" evidence="2">
    <location>
        <begin position="604"/>
        <end position="853"/>
    </location>
</feature>
<feature type="compositionally biased region" description="Polar residues" evidence="2">
    <location>
        <begin position="738"/>
        <end position="752"/>
    </location>
</feature>
<protein>
    <recommendedName>
        <fullName evidence="5">PHD-type domain-containing protein</fullName>
    </recommendedName>
</protein>
<reference evidence="3 4" key="1">
    <citation type="submission" date="2019-01" db="EMBL/GenBank/DDBJ databases">
        <title>Intercellular communication is required for trap formation in the nematode-trapping fungus Duddingtonia flagrans.</title>
        <authorList>
            <person name="Youssar L."/>
            <person name="Wernet V."/>
            <person name="Hensel N."/>
            <person name="Hildebrandt H.-G."/>
            <person name="Fischer R."/>
        </authorList>
    </citation>
    <scope>NUCLEOTIDE SEQUENCE [LARGE SCALE GENOMIC DNA]</scope>
    <source>
        <strain evidence="3 4">CBS H-5679</strain>
    </source>
</reference>
<feature type="region of interest" description="Disordered" evidence="2">
    <location>
        <begin position="371"/>
        <end position="550"/>
    </location>
</feature>
<keyword evidence="1" id="KW-0175">Coiled coil</keyword>
<name>A0A436ZQY7_ARTFL</name>
<feature type="compositionally biased region" description="Polar residues" evidence="2">
    <location>
        <begin position="90"/>
        <end position="109"/>
    </location>
</feature>